<evidence type="ECO:0000256" key="7">
    <source>
        <dbReference type="RuleBase" id="RU363032"/>
    </source>
</evidence>
<comment type="similarity">
    <text evidence="7">Belongs to the binding-protein-dependent transport system permease family.</text>
</comment>
<dbReference type="PROSITE" id="PS50928">
    <property type="entry name" value="ABC_TM1"/>
    <property type="match status" value="1"/>
</dbReference>
<dbReference type="EMBL" id="BAAAQY010000013">
    <property type="protein sequence ID" value="GAA2247604.1"/>
    <property type="molecule type" value="Genomic_DNA"/>
</dbReference>
<dbReference type="SUPFAM" id="SSF161098">
    <property type="entry name" value="MetI-like"/>
    <property type="match status" value="1"/>
</dbReference>
<keyword evidence="6 7" id="KW-0472">Membrane</keyword>
<feature type="transmembrane region" description="Helical" evidence="7">
    <location>
        <begin position="130"/>
        <end position="149"/>
    </location>
</feature>
<evidence type="ECO:0000259" key="8">
    <source>
        <dbReference type="PROSITE" id="PS50928"/>
    </source>
</evidence>
<evidence type="ECO:0000256" key="1">
    <source>
        <dbReference type="ARBA" id="ARBA00004651"/>
    </source>
</evidence>
<keyword evidence="10" id="KW-1185">Reference proteome</keyword>
<evidence type="ECO:0000313" key="10">
    <source>
        <dbReference type="Proteomes" id="UP001500929"/>
    </source>
</evidence>
<feature type="transmembrane region" description="Helical" evidence="7">
    <location>
        <begin position="12"/>
        <end position="32"/>
    </location>
</feature>
<dbReference type="PANTHER" id="PTHR30151:SF20">
    <property type="entry name" value="ABC TRANSPORTER PERMEASE PROTEIN HI_0355-RELATED"/>
    <property type="match status" value="1"/>
</dbReference>
<keyword evidence="2 7" id="KW-0813">Transport</keyword>
<evidence type="ECO:0000256" key="2">
    <source>
        <dbReference type="ARBA" id="ARBA00022448"/>
    </source>
</evidence>
<keyword evidence="4 7" id="KW-0812">Transmembrane</keyword>
<comment type="subcellular location">
    <subcellularLocation>
        <location evidence="1 7">Cell membrane</location>
        <topology evidence="1 7">Multi-pass membrane protein</topology>
    </subcellularLocation>
</comment>
<feature type="transmembrane region" description="Helical" evidence="7">
    <location>
        <begin position="225"/>
        <end position="247"/>
    </location>
</feature>
<evidence type="ECO:0000256" key="4">
    <source>
        <dbReference type="ARBA" id="ARBA00022692"/>
    </source>
</evidence>
<protein>
    <submittedName>
        <fullName evidence="9">ABC transporter permease</fullName>
    </submittedName>
</protein>
<dbReference type="CDD" id="cd06261">
    <property type="entry name" value="TM_PBP2"/>
    <property type="match status" value="1"/>
</dbReference>
<keyword evidence="3" id="KW-1003">Cell membrane</keyword>
<feature type="domain" description="ABC transmembrane type-1" evidence="8">
    <location>
        <begin position="64"/>
        <end position="244"/>
    </location>
</feature>
<proteinExistence type="inferred from homology"/>
<organism evidence="9 10">
    <name type="scientific">Herbiconiux moechotypicola</name>
    <dbReference type="NCBI Taxonomy" id="637393"/>
    <lineage>
        <taxon>Bacteria</taxon>
        <taxon>Bacillati</taxon>
        <taxon>Actinomycetota</taxon>
        <taxon>Actinomycetes</taxon>
        <taxon>Micrococcales</taxon>
        <taxon>Microbacteriaceae</taxon>
        <taxon>Herbiconiux</taxon>
    </lineage>
</organism>
<evidence type="ECO:0000256" key="6">
    <source>
        <dbReference type="ARBA" id="ARBA00023136"/>
    </source>
</evidence>
<reference evidence="9 10" key="1">
    <citation type="journal article" date="2019" name="Int. J. Syst. Evol. Microbiol.">
        <title>The Global Catalogue of Microorganisms (GCM) 10K type strain sequencing project: providing services to taxonomists for standard genome sequencing and annotation.</title>
        <authorList>
            <consortium name="The Broad Institute Genomics Platform"/>
            <consortium name="The Broad Institute Genome Sequencing Center for Infectious Disease"/>
            <person name="Wu L."/>
            <person name="Ma J."/>
        </authorList>
    </citation>
    <scope>NUCLEOTIDE SEQUENCE [LARGE SCALE GENOMIC DNA]</scope>
    <source>
        <strain evidence="9 10">JCM 16117</strain>
    </source>
</reference>
<accession>A0ABN3E3P2</accession>
<sequence length="265" mass="29069">MKTKRMTRGGFWGTVIPPVAIVLVLLVGWELAVTLTGMRPQVLPAPSRVFVEGFERADIIWGHTLATLQVTLIGFAFSLIVAWAIAIAIDFSGVLRRGLMPLLVASQTIPIIAIAPLMIIWFGFGLLPKILVVALVTFFPIVVGLIEGFNKADRETSNLLRSMGAGRWKEFVYVRLPSAMPSFFTALRISITYAVVGAIFAEYVGAQQGLGIFMSTQKNAFRTDLVLAAVAVTAVLSISLYLLTFLIERVVIPWSFKERKARGAR</sequence>
<feature type="transmembrane region" description="Helical" evidence="7">
    <location>
        <begin position="102"/>
        <end position="124"/>
    </location>
</feature>
<gene>
    <name evidence="9" type="ORF">GCM10009851_36310</name>
</gene>
<dbReference type="PANTHER" id="PTHR30151">
    <property type="entry name" value="ALKANE SULFONATE ABC TRANSPORTER-RELATED, MEMBRANE SUBUNIT"/>
    <property type="match status" value="1"/>
</dbReference>
<evidence type="ECO:0000313" key="9">
    <source>
        <dbReference type="EMBL" id="GAA2247604.1"/>
    </source>
</evidence>
<evidence type="ECO:0000256" key="5">
    <source>
        <dbReference type="ARBA" id="ARBA00022989"/>
    </source>
</evidence>
<feature type="transmembrane region" description="Helical" evidence="7">
    <location>
        <begin position="185"/>
        <end position="205"/>
    </location>
</feature>
<comment type="caution">
    <text evidence="9">The sequence shown here is derived from an EMBL/GenBank/DDBJ whole genome shotgun (WGS) entry which is preliminary data.</text>
</comment>
<name>A0ABN3E3P2_9MICO</name>
<dbReference type="Pfam" id="PF00528">
    <property type="entry name" value="BPD_transp_1"/>
    <property type="match status" value="1"/>
</dbReference>
<keyword evidence="5 7" id="KW-1133">Transmembrane helix</keyword>
<dbReference type="Proteomes" id="UP001500929">
    <property type="component" value="Unassembled WGS sequence"/>
</dbReference>
<feature type="transmembrane region" description="Helical" evidence="7">
    <location>
        <begin position="72"/>
        <end position="95"/>
    </location>
</feature>
<dbReference type="Gene3D" id="1.10.3720.10">
    <property type="entry name" value="MetI-like"/>
    <property type="match status" value="1"/>
</dbReference>
<dbReference type="InterPro" id="IPR035906">
    <property type="entry name" value="MetI-like_sf"/>
</dbReference>
<dbReference type="RefSeq" id="WP_259481105.1">
    <property type="nucleotide sequence ID" value="NZ_BAAAQY010000013.1"/>
</dbReference>
<dbReference type="InterPro" id="IPR000515">
    <property type="entry name" value="MetI-like"/>
</dbReference>
<evidence type="ECO:0000256" key="3">
    <source>
        <dbReference type="ARBA" id="ARBA00022475"/>
    </source>
</evidence>